<dbReference type="AlphaFoldDB" id="W9G7S6"/>
<dbReference type="OrthoDB" id="25996at2"/>
<feature type="chain" id="PRO_5039222470" description="peptidylprolyl isomerase" evidence="6">
    <location>
        <begin position="24"/>
        <end position="340"/>
    </location>
</feature>
<proteinExistence type="predicted"/>
<evidence type="ECO:0000259" key="7">
    <source>
        <dbReference type="PROSITE" id="PS50059"/>
    </source>
</evidence>
<dbReference type="InterPro" id="IPR046357">
    <property type="entry name" value="PPIase_dom_sf"/>
</dbReference>
<name>W9G7S6_9MICO</name>
<keyword evidence="9" id="KW-1185">Reference proteome</keyword>
<dbReference type="EMBL" id="AWSA01000032">
    <property type="protein sequence ID" value="EWT00873.1"/>
    <property type="molecule type" value="Genomic_DNA"/>
</dbReference>
<accession>W9G7S6</accession>
<evidence type="ECO:0000313" key="8">
    <source>
        <dbReference type="EMBL" id="EWT00873.1"/>
    </source>
</evidence>
<keyword evidence="6" id="KW-0732">Signal</keyword>
<dbReference type="STRING" id="1386089.N865_13150"/>
<keyword evidence="4 5" id="KW-0413">Isomerase</keyword>
<evidence type="ECO:0000256" key="4">
    <source>
        <dbReference type="ARBA" id="ARBA00023235"/>
    </source>
</evidence>
<evidence type="ECO:0000256" key="5">
    <source>
        <dbReference type="PROSITE-ProRule" id="PRU00277"/>
    </source>
</evidence>
<dbReference type="RefSeq" id="WP_034807299.1">
    <property type="nucleotide sequence ID" value="NZ_AWSA01000032.1"/>
</dbReference>
<comment type="catalytic activity">
    <reaction evidence="1 5">
        <text>[protein]-peptidylproline (omega=180) = [protein]-peptidylproline (omega=0)</text>
        <dbReference type="Rhea" id="RHEA:16237"/>
        <dbReference type="Rhea" id="RHEA-COMP:10747"/>
        <dbReference type="Rhea" id="RHEA-COMP:10748"/>
        <dbReference type="ChEBI" id="CHEBI:83833"/>
        <dbReference type="ChEBI" id="CHEBI:83834"/>
        <dbReference type="EC" id="5.2.1.8"/>
    </reaction>
</comment>
<evidence type="ECO:0000313" key="9">
    <source>
        <dbReference type="Proteomes" id="UP000019489"/>
    </source>
</evidence>
<feature type="domain" description="PPIase FKBP-type" evidence="7">
    <location>
        <begin position="251"/>
        <end position="340"/>
    </location>
</feature>
<dbReference type="PATRIC" id="fig|1386089.3.peg.2874"/>
<keyword evidence="3 5" id="KW-0697">Rotamase</keyword>
<evidence type="ECO:0000256" key="6">
    <source>
        <dbReference type="SAM" id="SignalP"/>
    </source>
</evidence>
<sequence length="340" mass="34667">MRLNRPVLAGALALGLTVLTACGSASNPSGSATTAAPSPASTTATAQPAVAASAALKGVTAAGPVDFTTAPKVTFATKPVSTAAVERNVLTPGTGAAATTKDTVRIRAQIFNGTSGKMLDDGYGQGRTAEGYRLGRPDLIPGFVSGLVGVQKGSRVVFSIPPKDAFGEAGNQQLGITGKDTIVVVADIADVHTTMTQIDGTQKPVPADLPQVEFKDGPTKAPTVTVPKTAAPTETKQVTLIEGTGPTVKAGQTITAQYHGVLWKDGSLFDSSWQRGSAADFPIGVKQVIPGWDNTLVGKKVGSRVLLVIPPKDGYGAQGSPPKISGTDTLVFVVDILDAN</sequence>
<dbReference type="Gene3D" id="3.10.50.40">
    <property type="match status" value="2"/>
</dbReference>
<evidence type="ECO:0000256" key="1">
    <source>
        <dbReference type="ARBA" id="ARBA00000971"/>
    </source>
</evidence>
<dbReference type="PANTHER" id="PTHR45779">
    <property type="entry name" value="PEPTIDYLPROLYL ISOMERASE"/>
    <property type="match status" value="1"/>
</dbReference>
<feature type="signal peptide" evidence="6">
    <location>
        <begin position="1"/>
        <end position="23"/>
    </location>
</feature>
<reference evidence="8 9" key="1">
    <citation type="submission" date="2013-08" db="EMBL/GenBank/DDBJ databases">
        <title>Intrasporangium oryzae NRRL B-24470.</title>
        <authorList>
            <person name="Liu H."/>
            <person name="Wang G."/>
        </authorList>
    </citation>
    <scope>NUCLEOTIDE SEQUENCE [LARGE SCALE GENOMIC DNA]</scope>
    <source>
        <strain evidence="8 9">NRRL B-24470</strain>
    </source>
</reference>
<gene>
    <name evidence="8" type="ORF">N865_13150</name>
</gene>
<dbReference type="EC" id="5.2.1.8" evidence="2 5"/>
<dbReference type="SUPFAM" id="SSF54534">
    <property type="entry name" value="FKBP-like"/>
    <property type="match status" value="2"/>
</dbReference>
<protein>
    <recommendedName>
        <fullName evidence="2 5">peptidylprolyl isomerase</fullName>
        <ecNumber evidence="2 5">5.2.1.8</ecNumber>
    </recommendedName>
</protein>
<evidence type="ECO:0000256" key="2">
    <source>
        <dbReference type="ARBA" id="ARBA00013194"/>
    </source>
</evidence>
<dbReference type="eggNOG" id="COG0545">
    <property type="taxonomic scope" value="Bacteria"/>
</dbReference>
<feature type="domain" description="PPIase FKBP-type" evidence="7">
    <location>
        <begin position="99"/>
        <end position="192"/>
    </location>
</feature>
<dbReference type="Pfam" id="PF00254">
    <property type="entry name" value="FKBP_C"/>
    <property type="match status" value="2"/>
</dbReference>
<comment type="caution">
    <text evidence="8">The sequence shown here is derived from an EMBL/GenBank/DDBJ whole genome shotgun (WGS) entry which is preliminary data.</text>
</comment>
<organism evidence="8 9">
    <name type="scientific">Intrasporangium oryzae NRRL B-24470</name>
    <dbReference type="NCBI Taxonomy" id="1386089"/>
    <lineage>
        <taxon>Bacteria</taxon>
        <taxon>Bacillati</taxon>
        <taxon>Actinomycetota</taxon>
        <taxon>Actinomycetes</taxon>
        <taxon>Micrococcales</taxon>
        <taxon>Intrasporangiaceae</taxon>
        <taxon>Intrasporangium</taxon>
    </lineage>
</organism>
<dbReference type="Proteomes" id="UP000019489">
    <property type="component" value="Unassembled WGS sequence"/>
</dbReference>
<dbReference type="InterPro" id="IPR044609">
    <property type="entry name" value="FKBP2/11"/>
</dbReference>
<dbReference type="PANTHER" id="PTHR45779:SF7">
    <property type="entry name" value="PEPTIDYLPROLYL ISOMERASE"/>
    <property type="match status" value="1"/>
</dbReference>
<dbReference type="GO" id="GO:0003755">
    <property type="term" value="F:peptidyl-prolyl cis-trans isomerase activity"/>
    <property type="evidence" value="ECO:0007669"/>
    <property type="project" value="UniProtKB-KW"/>
</dbReference>
<dbReference type="PROSITE" id="PS50059">
    <property type="entry name" value="FKBP_PPIASE"/>
    <property type="match status" value="2"/>
</dbReference>
<dbReference type="InterPro" id="IPR001179">
    <property type="entry name" value="PPIase_FKBP_dom"/>
</dbReference>
<dbReference type="PROSITE" id="PS51257">
    <property type="entry name" value="PROKAR_LIPOPROTEIN"/>
    <property type="match status" value="1"/>
</dbReference>
<evidence type="ECO:0000256" key="3">
    <source>
        <dbReference type="ARBA" id="ARBA00023110"/>
    </source>
</evidence>